<dbReference type="PRINTS" id="PR00723">
    <property type="entry name" value="SUBTILISIN"/>
</dbReference>
<evidence type="ECO:0000256" key="7">
    <source>
        <dbReference type="SAM" id="Phobius"/>
    </source>
</evidence>
<organism evidence="10 11">
    <name type="scientific">Dactylosporangium salmoneum</name>
    <dbReference type="NCBI Taxonomy" id="53361"/>
    <lineage>
        <taxon>Bacteria</taxon>
        <taxon>Bacillati</taxon>
        <taxon>Actinomycetota</taxon>
        <taxon>Actinomycetes</taxon>
        <taxon>Micromonosporales</taxon>
        <taxon>Micromonosporaceae</taxon>
        <taxon>Dactylosporangium</taxon>
    </lineage>
</organism>
<evidence type="ECO:0000256" key="1">
    <source>
        <dbReference type="ARBA" id="ARBA00011073"/>
    </source>
</evidence>
<dbReference type="PANTHER" id="PTHR43806">
    <property type="entry name" value="PEPTIDASE S8"/>
    <property type="match status" value="1"/>
</dbReference>
<evidence type="ECO:0000259" key="9">
    <source>
        <dbReference type="Pfam" id="PF00082"/>
    </source>
</evidence>
<dbReference type="RefSeq" id="WP_344614324.1">
    <property type="nucleotide sequence ID" value="NZ_BAAARV010000033.1"/>
</dbReference>
<feature type="domain" description="Peptidase S8/S53" evidence="9">
    <location>
        <begin position="52"/>
        <end position="300"/>
    </location>
</feature>
<dbReference type="Pfam" id="PF00082">
    <property type="entry name" value="Peptidase_S8"/>
    <property type="match status" value="1"/>
</dbReference>
<dbReference type="EMBL" id="BAAARV010000033">
    <property type="protein sequence ID" value="GAA2352921.1"/>
    <property type="molecule type" value="Genomic_DNA"/>
</dbReference>
<protein>
    <submittedName>
        <fullName evidence="10">Type VII secretion-associated serine protease mycosin</fullName>
    </submittedName>
</protein>
<evidence type="ECO:0000256" key="6">
    <source>
        <dbReference type="SAM" id="MobiDB-lite"/>
    </source>
</evidence>
<dbReference type="Proteomes" id="UP001501444">
    <property type="component" value="Unassembled WGS sequence"/>
</dbReference>
<evidence type="ECO:0000256" key="4">
    <source>
        <dbReference type="ARBA" id="ARBA00022825"/>
    </source>
</evidence>
<feature type="region of interest" description="Disordered" evidence="6">
    <location>
        <begin position="312"/>
        <end position="340"/>
    </location>
</feature>
<dbReference type="InterPro" id="IPR036852">
    <property type="entry name" value="Peptidase_S8/S53_dom_sf"/>
</dbReference>
<feature type="active site" description="Charge relay system" evidence="5">
    <location>
        <position position="61"/>
    </location>
</feature>
<keyword evidence="4 5" id="KW-0720">Serine protease</keyword>
<proteinExistence type="inferred from homology"/>
<reference evidence="10 11" key="1">
    <citation type="journal article" date="2019" name="Int. J. Syst. Evol. Microbiol.">
        <title>The Global Catalogue of Microorganisms (GCM) 10K type strain sequencing project: providing services to taxonomists for standard genome sequencing and annotation.</title>
        <authorList>
            <consortium name="The Broad Institute Genomics Platform"/>
            <consortium name="The Broad Institute Genome Sequencing Center for Infectious Disease"/>
            <person name="Wu L."/>
            <person name="Ma J."/>
        </authorList>
    </citation>
    <scope>NUCLEOTIDE SEQUENCE [LARGE SCALE GENOMIC DNA]</scope>
    <source>
        <strain evidence="10 11">JCM 3272</strain>
    </source>
</reference>
<dbReference type="InterPro" id="IPR015500">
    <property type="entry name" value="Peptidase_S8_subtilisin-rel"/>
</dbReference>
<evidence type="ECO:0000256" key="8">
    <source>
        <dbReference type="SAM" id="SignalP"/>
    </source>
</evidence>
<dbReference type="GO" id="GO:0006508">
    <property type="term" value="P:proteolysis"/>
    <property type="evidence" value="ECO:0007669"/>
    <property type="project" value="UniProtKB-KW"/>
</dbReference>
<dbReference type="InterPro" id="IPR000209">
    <property type="entry name" value="Peptidase_S8/S53_dom"/>
</dbReference>
<keyword evidence="3 5" id="KW-0378">Hydrolase</keyword>
<evidence type="ECO:0000256" key="2">
    <source>
        <dbReference type="ARBA" id="ARBA00022670"/>
    </source>
</evidence>
<dbReference type="PROSITE" id="PS00136">
    <property type="entry name" value="SUBTILASE_ASP"/>
    <property type="match status" value="1"/>
</dbReference>
<evidence type="ECO:0000313" key="10">
    <source>
        <dbReference type="EMBL" id="GAA2352921.1"/>
    </source>
</evidence>
<dbReference type="InterPro" id="IPR023827">
    <property type="entry name" value="Peptidase_S8_Asp-AS"/>
</dbReference>
<dbReference type="Gene3D" id="3.40.50.200">
    <property type="entry name" value="Peptidase S8/S53 domain"/>
    <property type="match status" value="1"/>
</dbReference>
<feature type="signal peptide" evidence="8">
    <location>
        <begin position="1"/>
        <end position="28"/>
    </location>
</feature>
<feature type="compositionally biased region" description="Gly residues" evidence="6">
    <location>
        <begin position="323"/>
        <end position="338"/>
    </location>
</feature>
<dbReference type="InterPro" id="IPR050131">
    <property type="entry name" value="Peptidase_S8_subtilisin-like"/>
</dbReference>
<feature type="active site" description="Charge relay system" evidence="5">
    <location>
        <position position="252"/>
    </location>
</feature>
<comment type="caution">
    <text evidence="10">The sequence shown here is derived from an EMBL/GenBank/DDBJ whole genome shotgun (WGS) entry which is preliminary data.</text>
</comment>
<accession>A0ABN3GJ06</accession>
<dbReference type="GO" id="GO:0008233">
    <property type="term" value="F:peptidase activity"/>
    <property type="evidence" value="ECO:0007669"/>
    <property type="project" value="UniProtKB-KW"/>
</dbReference>
<dbReference type="SUPFAM" id="SSF52743">
    <property type="entry name" value="Subtilisin-like"/>
    <property type="match status" value="1"/>
</dbReference>
<sequence length="372" mass="36453">MSASVRRAGVALAAAVAMLLVPADPAAADNIRNQQWHLAVLGIEQAQRVSQGDGVVVAVLDSGVDVKHAELAGAVLAGVAYGEGNNTGGRVDDIGHGTAMAGLIAGRGLPNGGGVLGIAPKAMILPVQVVRSGLGLGIPEYDAAGIDWAVEHGAKVINMSLDIGETPTVRAAVERALQAGVVVVAAAGNTPEQKTVGFPANVPGVIAVAGTDRDGNHAQVSVTGPEVLVAAPAVDVVSTHPGAKYAVGSGTSEATAIVSGVVALVRAKYPELSAAEVVHRITATATDKGKPGRDEEFGFGIVNPVAALTADVAPMPPSSSAGGDAGGEGSPGGSGVGAKGSTSAAGVVAGGVGVGLVLVAVGVWAIRRRARD</sequence>
<keyword evidence="11" id="KW-1185">Reference proteome</keyword>
<evidence type="ECO:0000256" key="3">
    <source>
        <dbReference type="ARBA" id="ARBA00022801"/>
    </source>
</evidence>
<keyword evidence="2 5" id="KW-0645">Protease</keyword>
<gene>
    <name evidence="10" type="primary">mycP_2</name>
    <name evidence="10" type="ORF">GCM10010170_043940</name>
</gene>
<evidence type="ECO:0000256" key="5">
    <source>
        <dbReference type="PROSITE-ProRule" id="PRU01240"/>
    </source>
</evidence>
<feature type="chain" id="PRO_5046296448" evidence="8">
    <location>
        <begin position="29"/>
        <end position="372"/>
    </location>
</feature>
<keyword evidence="7" id="KW-0812">Transmembrane</keyword>
<comment type="similarity">
    <text evidence="1 5">Belongs to the peptidase S8 family.</text>
</comment>
<name>A0ABN3GJ06_9ACTN</name>
<dbReference type="PROSITE" id="PS51892">
    <property type="entry name" value="SUBTILASE"/>
    <property type="match status" value="1"/>
</dbReference>
<keyword evidence="7" id="KW-1133">Transmembrane helix</keyword>
<keyword evidence="7" id="KW-0472">Membrane</keyword>
<dbReference type="PANTHER" id="PTHR43806:SF11">
    <property type="entry name" value="CEREVISIN-RELATED"/>
    <property type="match status" value="1"/>
</dbReference>
<feature type="transmembrane region" description="Helical" evidence="7">
    <location>
        <begin position="344"/>
        <end position="366"/>
    </location>
</feature>
<keyword evidence="8" id="KW-0732">Signal</keyword>
<evidence type="ECO:0000313" key="11">
    <source>
        <dbReference type="Proteomes" id="UP001501444"/>
    </source>
</evidence>
<feature type="active site" description="Charge relay system" evidence="5">
    <location>
        <position position="96"/>
    </location>
</feature>